<dbReference type="Proteomes" id="UP000535509">
    <property type="component" value="Unassembled WGS sequence"/>
</dbReference>
<dbReference type="Pfam" id="PF07087">
    <property type="entry name" value="DUF1353"/>
    <property type="match status" value="1"/>
</dbReference>
<reference evidence="1 2" key="1">
    <citation type="submission" date="2018-06" db="EMBL/GenBank/DDBJ databases">
        <authorList>
            <consortium name="PulseNet: The National Subtyping Network for Foodborne Disease Surveillance"/>
            <person name="Tarr C.L."/>
            <person name="Trees E."/>
            <person name="Katz L.S."/>
            <person name="Carleton-Romer H.A."/>
            <person name="Stroika S."/>
            <person name="Kucerova Z."/>
            <person name="Roache K.F."/>
            <person name="Sabol A.L."/>
            <person name="Besser J."/>
            <person name="Gerner-Smidt P."/>
        </authorList>
    </citation>
    <scope>NUCLEOTIDE SEQUENCE [LARGE SCALE GENOMIC DNA]</scope>
    <source>
        <strain evidence="1 2">PNUSAC001503</strain>
    </source>
</reference>
<sequence length="125" mass="14405">MFLSDLVVSPMVGTRSTFRLKEDLIYRLSNGIDMIIPKGFVYDGASIPSILTNILPRFGYKYDRASCLHDWLYAATNTHKYNRKECDKLFYEALLNDKVNKNLAKLMYLAVRVFGSKYYGGDIEL</sequence>
<dbReference type="AlphaFoldDB" id="A0A825BHY3"/>
<evidence type="ECO:0000313" key="2">
    <source>
        <dbReference type="Proteomes" id="UP000535509"/>
    </source>
</evidence>
<proteinExistence type="predicted"/>
<dbReference type="EMBL" id="AABTCC010000027">
    <property type="protein sequence ID" value="EAI8859762.1"/>
    <property type="molecule type" value="Genomic_DNA"/>
</dbReference>
<organism evidence="1 2">
    <name type="scientific">Campylobacter fetus</name>
    <dbReference type="NCBI Taxonomy" id="196"/>
    <lineage>
        <taxon>Bacteria</taxon>
        <taxon>Pseudomonadati</taxon>
        <taxon>Campylobacterota</taxon>
        <taxon>Epsilonproteobacteria</taxon>
        <taxon>Campylobacterales</taxon>
        <taxon>Campylobacteraceae</taxon>
        <taxon>Campylobacter</taxon>
    </lineage>
</organism>
<protein>
    <submittedName>
        <fullName evidence="1">DUF1353 domain-containing protein</fullName>
    </submittedName>
</protein>
<comment type="caution">
    <text evidence="1">The sequence shown here is derived from an EMBL/GenBank/DDBJ whole genome shotgun (WGS) entry which is preliminary data.</text>
</comment>
<gene>
    <name evidence="1" type="ORF">CX802_07975</name>
</gene>
<keyword evidence="2" id="KW-1185">Reference proteome</keyword>
<evidence type="ECO:0000313" key="1">
    <source>
        <dbReference type="EMBL" id="EAI8859762.1"/>
    </source>
</evidence>
<dbReference type="InterPro" id="IPR010767">
    <property type="entry name" value="Phage_CGC-2007_Cje0229"/>
</dbReference>
<accession>A0A825BHY3</accession>
<name>A0A825BHY3_CAMFE</name>